<sequence>MKHAAPRTPILRIYLEGPMLETARTGSFNFMNVLRQTVEGVGWQVEWHRTGRLARMTAPLRGGYALFHKETPTHARALTFRRAYYYPFWQIEPLSQRWQFEVAQSAYDPHSIDPQAARDFADRLRARILPGPQPLRGDAIFVPLQGQIRRHRSFQSMSPVRMLAEVAATGHPTVATLHPRETYDAADHAALAGLAARYPNLQIGGDTMQLLRDCAFVATQNSAVAFDGYLLGKPAVLFGQIDFHHIGLKVAELGAAEALARAETHFPDFDRYLFWFLQEKAINATRPDAGARIIRAMRRGGWPIQTAPDA</sequence>
<dbReference type="RefSeq" id="WP_205294092.1">
    <property type="nucleotide sequence ID" value="NZ_CP070368.1"/>
</dbReference>
<gene>
    <name evidence="1" type="ORF">JWJ88_00095</name>
</gene>
<organism evidence="1 2">
    <name type="scientific">Paracoccus methylovorus</name>
    <dbReference type="NCBI Taxonomy" id="2812658"/>
    <lineage>
        <taxon>Bacteria</taxon>
        <taxon>Pseudomonadati</taxon>
        <taxon>Pseudomonadota</taxon>
        <taxon>Alphaproteobacteria</taxon>
        <taxon>Rhodobacterales</taxon>
        <taxon>Paracoccaceae</taxon>
        <taxon>Paracoccus</taxon>
    </lineage>
</organism>
<evidence type="ECO:0000313" key="2">
    <source>
        <dbReference type="Proteomes" id="UP000663629"/>
    </source>
</evidence>
<dbReference type="Proteomes" id="UP000663629">
    <property type="component" value="Chromosome 1"/>
</dbReference>
<keyword evidence="2" id="KW-1185">Reference proteome</keyword>
<accession>A0ABX7JFU2</accession>
<evidence type="ECO:0000313" key="1">
    <source>
        <dbReference type="EMBL" id="QRZ13097.1"/>
    </source>
</evidence>
<proteinExistence type="predicted"/>
<name>A0ABX7JFU2_9RHOB</name>
<protein>
    <submittedName>
        <fullName evidence="1">Uncharacterized protein</fullName>
    </submittedName>
</protein>
<dbReference type="EMBL" id="CP070368">
    <property type="protein sequence ID" value="QRZ13097.1"/>
    <property type="molecule type" value="Genomic_DNA"/>
</dbReference>
<reference evidence="1 2" key="1">
    <citation type="submission" date="2021-02" db="EMBL/GenBank/DDBJ databases">
        <title>Paracoccus methylovroum sp.nov., a new methanol and methylamine utilizing methylotrophic denitrifer.</title>
        <authorList>
            <person name="Timsy T."/>
            <person name="Behrendt U."/>
            <person name="Ulrich A."/>
            <person name="Spanner T."/>
            <person name="Foesel B.U."/>
            <person name="Horn M.A."/>
            <person name="Kolb S."/>
        </authorList>
    </citation>
    <scope>NUCLEOTIDE SEQUENCE [LARGE SCALE GENOMIC DNA]</scope>
    <source>
        <strain evidence="1 2">H4-D09</strain>
    </source>
</reference>